<dbReference type="PATRIC" id="fig|1365248.3.peg.5434"/>
<evidence type="ECO:0000313" key="2">
    <source>
        <dbReference type="Proteomes" id="UP000076486"/>
    </source>
</evidence>
<reference evidence="1 2" key="1">
    <citation type="submission" date="2013-07" db="EMBL/GenBank/DDBJ databases">
        <title>Comparative Genomic and Metabolomic Analysis of Twelve Strains of Pseudoalteromonas luteoviolacea.</title>
        <authorList>
            <person name="Vynne N.G."/>
            <person name="Mansson M."/>
            <person name="Gram L."/>
        </authorList>
    </citation>
    <scope>NUCLEOTIDE SEQUENCE [LARGE SCALE GENOMIC DNA]</scope>
    <source>
        <strain evidence="1 2">CPMOR-1</strain>
    </source>
</reference>
<dbReference type="Proteomes" id="UP000076486">
    <property type="component" value="Unassembled WGS sequence"/>
</dbReference>
<dbReference type="EMBL" id="AUYC01000095">
    <property type="protein sequence ID" value="KZN57623.1"/>
    <property type="molecule type" value="Genomic_DNA"/>
</dbReference>
<sequence>MYIFNQSQPITTAIAKSILLSTQSPSGHQLVCSNVADSISRAALGDSASHSTASEHSCSCHAVPCRQLTDQG</sequence>
<proteinExistence type="predicted"/>
<protein>
    <submittedName>
        <fullName evidence="1">Uncharacterized protein</fullName>
    </submittedName>
</protein>
<gene>
    <name evidence="1" type="ORF">N473_07035</name>
</gene>
<organism evidence="1 2">
    <name type="scientific">Pseudoalteromonas luteoviolacea CPMOR-1</name>
    <dbReference type="NCBI Taxonomy" id="1365248"/>
    <lineage>
        <taxon>Bacteria</taxon>
        <taxon>Pseudomonadati</taxon>
        <taxon>Pseudomonadota</taxon>
        <taxon>Gammaproteobacteria</taxon>
        <taxon>Alteromonadales</taxon>
        <taxon>Pseudoalteromonadaceae</taxon>
        <taxon>Pseudoalteromonas</taxon>
    </lineage>
</organism>
<dbReference type="RefSeq" id="WP_063370402.1">
    <property type="nucleotide sequence ID" value="NZ_AUYC01000095.1"/>
</dbReference>
<comment type="caution">
    <text evidence="1">The sequence shown here is derived from an EMBL/GenBank/DDBJ whole genome shotgun (WGS) entry which is preliminary data.</text>
</comment>
<dbReference type="AlphaFoldDB" id="A0A167H4H2"/>
<name>A0A167H4H2_9GAMM</name>
<evidence type="ECO:0000313" key="1">
    <source>
        <dbReference type="EMBL" id="KZN57623.1"/>
    </source>
</evidence>
<accession>A0A167H4H2</accession>